<dbReference type="RefSeq" id="WP_096327156.1">
    <property type="nucleotide sequence ID" value="NZ_FOMX01000036.1"/>
</dbReference>
<proteinExistence type="predicted"/>
<gene>
    <name evidence="1" type="ORF">SAMN02745121_07593</name>
</gene>
<dbReference type="OrthoDB" id="5510480at2"/>
<evidence type="ECO:0000313" key="1">
    <source>
        <dbReference type="EMBL" id="SFF22386.1"/>
    </source>
</evidence>
<keyword evidence="2" id="KW-1185">Reference proteome</keyword>
<evidence type="ECO:0000313" key="2">
    <source>
        <dbReference type="Proteomes" id="UP000199400"/>
    </source>
</evidence>
<accession>A0A1I2H0Q2</accession>
<dbReference type="EMBL" id="FOMX01000036">
    <property type="protein sequence ID" value="SFF22386.1"/>
    <property type="molecule type" value="Genomic_DNA"/>
</dbReference>
<protein>
    <recommendedName>
        <fullName evidence="3">Tetratricopeptide repeat-containing protein</fullName>
    </recommendedName>
</protein>
<organism evidence="1 2">
    <name type="scientific">Nannocystis exedens</name>
    <dbReference type="NCBI Taxonomy" id="54"/>
    <lineage>
        <taxon>Bacteria</taxon>
        <taxon>Pseudomonadati</taxon>
        <taxon>Myxococcota</taxon>
        <taxon>Polyangia</taxon>
        <taxon>Nannocystales</taxon>
        <taxon>Nannocystaceae</taxon>
        <taxon>Nannocystis</taxon>
    </lineage>
</organism>
<evidence type="ECO:0008006" key="3">
    <source>
        <dbReference type="Google" id="ProtNLM"/>
    </source>
</evidence>
<dbReference type="AlphaFoldDB" id="A0A1I2H0Q2"/>
<sequence>MADEGGQDSGHAAGFTWGDLLAALIEQHGTLAAVAWKLIEQAPGDDVASIERALRRLRRRGQLDGGVWGQRLLRVFGVPAPVESRVRWMGLYHSPFGDLPLPLCRDQLRLWDRPPVSTSRARVWLHLGHASCALRARMLAEAEAQLARATAALAGLADHDDARVELALVQAYAASQRGQPVLAALDAIERTLAAAALEPADAACFRARLVDQRAYQLNRAGEHAAALALFESLPASDVHPFASYRRDAGLAFGCLRAGRPDEALRLALRACEHAGDGGYTRLRAMGLLLVARIQGQPDGDVARARALAIARRLDDHELLARVDRQARRGSDAQHS</sequence>
<reference evidence="2" key="1">
    <citation type="submission" date="2016-10" db="EMBL/GenBank/DDBJ databases">
        <authorList>
            <person name="Varghese N."/>
            <person name="Submissions S."/>
        </authorList>
    </citation>
    <scope>NUCLEOTIDE SEQUENCE [LARGE SCALE GENOMIC DNA]</scope>
    <source>
        <strain evidence="2">ATCC 25963</strain>
    </source>
</reference>
<name>A0A1I2H0Q2_9BACT</name>
<dbReference type="Proteomes" id="UP000199400">
    <property type="component" value="Unassembled WGS sequence"/>
</dbReference>
<dbReference type="STRING" id="54.SAMN02745121_07593"/>